<protein>
    <submittedName>
        <fullName evidence="8">Major facilitator superfamily, MFS transporter superfamily</fullName>
    </submittedName>
</protein>
<evidence type="ECO:0000256" key="7">
    <source>
        <dbReference type="SAM" id="Phobius"/>
    </source>
</evidence>
<feature type="transmembrane region" description="Helical" evidence="7">
    <location>
        <begin position="419"/>
        <end position="440"/>
    </location>
</feature>
<dbReference type="GO" id="GO:0005886">
    <property type="term" value="C:plasma membrane"/>
    <property type="evidence" value="ECO:0007669"/>
    <property type="project" value="TreeGrafter"/>
</dbReference>
<feature type="transmembrane region" description="Helical" evidence="7">
    <location>
        <begin position="446"/>
        <end position="466"/>
    </location>
</feature>
<evidence type="ECO:0000313" key="9">
    <source>
        <dbReference type="Proteomes" id="UP001056384"/>
    </source>
</evidence>
<evidence type="ECO:0000256" key="4">
    <source>
        <dbReference type="ARBA" id="ARBA00022692"/>
    </source>
</evidence>
<accession>A0A9Q9AKW5</accession>
<evidence type="ECO:0000256" key="5">
    <source>
        <dbReference type="ARBA" id="ARBA00022989"/>
    </source>
</evidence>
<dbReference type="OrthoDB" id="4078873at2759"/>
<comment type="subcellular location">
    <subcellularLocation>
        <location evidence="1">Membrane</location>
        <topology evidence="1">Multi-pass membrane protein</topology>
    </subcellularLocation>
</comment>
<keyword evidence="5 7" id="KW-1133">Transmembrane helix</keyword>
<dbReference type="Proteomes" id="UP001056384">
    <property type="component" value="Chromosome 1"/>
</dbReference>
<gene>
    <name evidence="8" type="ORF">Slin15195_G016290</name>
</gene>
<dbReference type="Gene3D" id="1.20.1250.20">
    <property type="entry name" value="MFS general substrate transporter like domains"/>
    <property type="match status" value="2"/>
</dbReference>
<feature type="transmembrane region" description="Helical" evidence="7">
    <location>
        <begin position="229"/>
        <end position="251"/>
    </location>
</feature>
<keyword evidence="3" id="KW-0813">Transport</keyword>
<evidence type="ECO:0000256" key="6">
    <source>
        <dbReference type="ARBA" id="ARBA00023136"/>
    </source>
</evidence>
<reference evidence="8" key="1">
    <citation type="submission" date="2022-06" db="EMBL/GenBank/DDBJ databases">
        <title>Complete genome sequences of two strains of the flax pathogen Septoria linicola.</title>
        <authorList>
            <person name="Lapalu N."/>
            <person name="Simon A."/>
            <person name="Demenou B."/>
            <person name="Paumier D."/>
            <person name="Guillot M.-P."/>
            <person name="Gout L."/>
            <person name="Valade R."/>
        </authorList>
    </citation>
    <scope>NUCLEOTIDE SEQUENCE</scope>
    <source>
        <strain evidence="8">SE15195</strain>
    </source>
</reference>
<keyword evidence="4 7" id="KW-0812">Transmembrane</keyword>
<feature type="transmembrane region" description="Helical" evidence="7">
    <location>
        <begin position="478"/>
        <end position="506"/>
    </location>
</feature>
<dbReference type="GO" id="GO:0022857">
    <property type="term" value="F:transmembrane transporter activity"/>
    <property type="evidence" value="ECO:0007669"/>
    <property type="project" value="InterPro"/>
</dbReference>
<dbReference type="Pfam" id="PF07690">
    <property type="entry name" value="MFS_1"/>
    <property type="match status" value="1"/>
</dbReference>
<dbReference type="PANTHER" id="PTHR23501:SF3">
    <property type="entry name" value="MAJOR FACILITATOR SUPERFAMILY (MFS) PROFILE DOMAIN-CONTAINING PROTEIN"/>
    <property type="match status" value="1"/>
</dbReference>
<evidence type="ECO:0000256" key="1">
    <source>
        <dbReference type="ARBA" id="ARBA00004141"/>
    </source>
</evidence>
<feature type="transmembrane region" description="Helical" evidence="7">
    <location>
        <begin position="142"/>
        <end position="159"/>
    </location>
</feature>
<feature type="transmembrane region" description="Helical" evidence="7">
    <location>
        <begin position="390"/>
        <end position="412"/>
    </location>
</feature>
<dbReference type="FunFam" id="1.20.1250.20:FF:000284">
    <property type="entry name" value="Siderophore iron transporter mirB"/>
    <property type="match status" value="1"/>
</dbReference>
<proteinExistence type="inferred from homology"/>
<dbReference type="AlphaFoldDB" id="A0A9Q9AKW5"/>
<dbReference type="InterPro" id="IPR036259">
    <property type="entry name" value="MFS_trans_sf"/>
</dbReference>
<feature type="transmembrane region" description="Helical" evidence="7">
    <location>
        <begin position="110"/>
        <end position="130"/>
    </location>
</feature>
<dbReference type="EMBL" id="CP099418">
    <property type="protein sequence ID" value="USW48310.1"/>
    <property type="molecule type" value="Genomic_DNA"/>
</dbReference>
<feature type="transmembrane region" description="Helical" evidence="7">
    <location>
        <begin position="313"/>
        <end position="333"/>
    </location>
</feature>
<dbReference type="InterPro" id="IPR011701">
    <property type="entry name" value="MFS"/>
</dbReference>
<feature type="transmembrane region" description="Helical" evidence="7">
    <location>
        <begin position="353"/>
        <end position="370"/>
    </location>
</feature>
<evidence type="ECO:0000313" key="8">
    <source>
        <dbReference type="EMBL" id="USW48310.1"/>
    </source>
</evidence>
<feature type="transmembrane region" description="Helical" evidence="7">
    <location>
        <begin position="562"/>
        <end position="581"/>
    </location>
</feature>
<organism evidence="8 9">
    <name type="scientific">Septoria linicola</name>
    <dbReference type="NCBI Taxonomy" id="215465"/>
    <lineage>
        <taxon>Eukaryota</taxon>
        <taxon>Fungi</taxon>
        <taxon>Dikarya</taxon>
        <taxon>Ascomycota</taxon>
        <taxon>Pezizomycotina</taxon>
        <taxon>Dothideomycetes</taxon>
        <taxon>Dothideomycetidae</taxon>
        <taxon>Mycosphaerellales</taxon>
        <taxon>Mycosphaerellaceae</taxon>
        <taxon>Septoria</taxon>
    </lineage>
</organism>
<feature type="transmembrane region" description="Helical" evidence="7">
    <location>
        <begin position="201"/>
        <end position="223"/>
    </location>
</feature>
<keyword evidence="6 7" id="KW-0472">Membrane</keyword>
<keyword evidence="9" id="KW-1185">Reference proteome</keyword>
<name>A0A9Q9AKW5_9PEZI</name>
<sequence>MSSFFSKLKPKPVDPVVPVQVNPVVAENEKGMFGRQPSVTAHDTDSDDEIVDKDAQAGVQKAEVMNQVWGKKTVFMIYGMIWCLYFLDALENSMTGVMTPYVTSEFQLHGLTAATGIMASLIGGIFRLPLAKIIDIWGRPQGYALMVACMTIGMIMMAACNNVQTYAAAEVFNQLGGNGRSYILGILVADTSSLKSRGFFFALIASPYIITVWCAGPFAQTFLNINWRWAFGSFAIITPVTSLPLFFVLIYHQRKAERLGLIPKRNSGRTLMQSIKYYTIEYDLAGLLLLCGGLALFLLPFNLYTRQSDGWRSSMIICMIVFGGLLLIAFGLYEAYVAPVTCVPWVLLKNRTILGANILAAVLFLEFYIWNSFFYSFLQVVANLTVTQSIYVTNIYSIGSCFWSFVAGIILYKTGGFKWQSLLFGLPVTTLGVGLMIYFRQPGVDVGWMILCQILIAFGGGTLVICEQVAGMAATTHQYVAIVLAVQGMSSQIGGAIGQTVASAIWQGNFQERLLRYLPEETLANSTLVAEIYGDLTTQLSFEVGTPTRDGITQAYGEAQRLMAAAATGVLALAWLAVFMWRNIDTRERKQIKGAVL</sequence>
<evidence type="ECO:0000256" key="2">
    <source>
        <dbReference type="ARBA" id="ARBA00008335"/>
    </source>
</evidence>
<evidence type="ECO:0000256" key="3">
    <source>
        <dbReference type="ARBA" id="ARBA00022448"/>
    </source>
</evidence>
<feature type="transmembrane region" description="Helical" evidence="7">
    <location>
        <begin position="282"/>
        <end position="301"/>
    </location>
</feature>
<comment type="similarity">
    <text evidence="2">Belongs to the major facilitator superfamily.</text>
</comment>
<dbReference type="PANTHER" id="PTHR23501">
    <property type="entry name" value="MAJOR FACILITATOR SUPERFAMILY"/>
    <property type="match status" value="1"/>
</dbReference>
<feature type="transmembrane region" description="Helical" evidence="7">
    <location>
        <begin position="73"/>
        <end position="90"/>
    </location>
</feature>
<dbReference type="SUPFAM" id="SSF103473">
    <property type="entry name" value="MFS general substrate transporter"/>
    <property type="match status" value="2"/>
</dbReference>